<dbReference type="SUPFAM" id="SSF50998">
    <property type="entry name" value="Quinoprotein alcohol dehydrogenase-like"/>
    <property type="match status" value="1"/>
</dbReference>
<feature type="repeat" description="WD" evidence="3">
    <location>
        <begin position="1020"/>
        <end position="1061"/>
    </location>
</feature>
<dbReference type="AlphaFoldDB" id="A0A918UT29"/>
<sequence length="1100" mass="118631">MLGRMVWTSNRLSDRRVRTGLFVALGLVSLGIVVLSLSKGATRGNEIAGIAGALIGAAGLAVSVADFLRGDAAPPPGPAALADDLAQTLRDQWIREAESRNLRNPRVLPLEWSATERDVSDRLGALVPSGQSIPDAGRGFGGQVPGARQAGSYPTAPGQPARVVRLRLDGRLDGQFDDAADRLAAGYGRVGSGRLVVLGEPGAGKTVLALMLTLGLLADGRREPGGPVPVLVPVSTWDPICTSLDDWLVRRLAEAYYAGRTEIPYTLLRHGLLLPVLDGLDEIPEAARRTAVRALNHALGLERPVILTCRSVEYEDVLRAGSPALHRAPVVEITPVGAEDAVRYLTDVSWPDGTDWEPVYQQLRTAPDSSLARALSTPLMISLARTVYERCGGEPGELADATRFGSRHAVEDHLTERFVDAAYTSDPLPSGRPADSEGGTGPDPQKAREWLTFLALYLHRHRERDLSWWLMSERLRSPWAGPGIGLAFGAFFWVLAVVAMSSLGMAGEGGFDVLAVGALLGACFAVLTMLIWYGTAGRPPGRLSLARRGAIPRFRKGFRTGLALTLFPAGSIAWGMALFAANDGWRTDQVALLHDAVMISLALVLIIGCGLAVHECLDAPPGHAAQADPAGSLRDDRRSALVGALATGAVVGAGAFPCLVLCRWAVDVLLTGVNGWHHEPPLADLLTARMRREASQFGYHPPDGSPPLVVFLTQCFLLPGLVTALLVLLSRAWTRFVLLRLAAAARGWLPWRLMGFLADARARGVLRQSGGQYQFRHIRLQETLVSRLPVSTGDSLRSPGGPVRRRWPGLLGTSVSATAAVLAVVLSGYATSQDDSSTAHFLVDHDVHVLRFDDDTLLASDGERLSRWNMETYRPDTSRPAVRQQLITDLGQRFSAPAVRKELRALEADHAEVADLRTGERLGELPSDWYEDLSWVGDSHPAVLLDTCEASHVWDLESGRVISSSADHSPDGCPGSNRFSLLSPDRRLLAKDLDDSDGLRPRVVLQDWATGRSTRRIDVYRYDAAALEALAFSSDSRLLATAHASGHIHLWDTHTGSHRDELTGHDPLHVISGLTLNHDATLLAAASDDGNMRVWELDGR</sequence>
<dbReference type="InterPro" id="IPR011047">
    <property type="entry name" value="Quinoprotein_ADH-like_sf"/>
</dbReference>
<reference evidence="7" key="2">
    <citation type="submission" date="2020-09" db="EMBL/GenBank/DDBJ databases">
        <authorList>
            <person name="Sun Q."/>
            <person name="Ohkuma M."/>
        </authorList>
    </citation>
    <scope>NUCLEOTIDE SEQUENCE</scope>
    <source>
        <strain evidence="7">JCM 4815</strain>
    </source>
</reference>
<evidence type="ECO:0000313" key="7">
    <source>
        <dbReference type="EMBL" id="GGZ32278.1"/>
    </source>
</evidence>
<evidence type="ECO:0000256" key="5">
    <source>
        <dbReference type="SAM" id="Phobius"/>
    </source>
</evidence>
<evidence type="ECO:0000313" key="8">
    <source>
        <dbReference type="Proteomes" id="UP000622166"/>
    </source>
</evidence>
<keyword evidence="1 3" id="KW-0853">WD repeat</keyword>
<evidence type="ECO:0000259" key="6">
    <source>
        <dbReference type="Pfam" id="PF05729"/>
    </source>
</evidence>
<dbReference type="Proteomes" id="UP000622166">
    <property type="component" value="Unassembled WGS sequence"/>
</dbReference>
<organism evidence="7 8">
    <name type="scientific">Streptomyces poonensis</name>
    <dbReference type="NCBI Taxonomy" id="68255"/>
    <lineage>
        <taxon>Bacteria</taxon>
        <taxon>Bacillati</taxon>
        <taxon>Actinomycetota</taxon>
        <taxon>Actinomycetes</taxon>
        <taxon>Kitasatosporales</taxon>
        <taxon>Streptomycetaceae</taxon>
        <taxon>Streptomyces</taxon>
    </lineage>
</organism>
<dbReference type="SMART" id="SM00320">
    <property type="entry name" value="WD40"/>
    <property type="match status" value="2"/>
</dbReference>
<dbReference type="InterPro" id="IPR001680">
    <property type="entry name" value="WD40_rpt"/>
</dbReference>
<feature type="repeat" description="WD" evidence="3">
    <location>
        <begin position="1071"/>
        <end position="1100"/>
    </location>
</feature>
<keyword evidence="2" id="KW-0677">Repeat</keyword>
<feature type="region of interest" description="Disordered" evidence="4">
    <location>
        <begin position="424"/>
        <end position="445"/>
    </location>
</feature>
<feature type="transmembrane region" description="Helical" evidence="5">
    <location>
        <begin position="513"/>
        <end position="536"/>
    </location>
</feature>
<dbReference type="Gene3D" id="3.40.50.300">
    <property type="entry name" value="P-loop containing nucleotide triphosphate hydrolases"/>
    <property type="match status" value="1"/>
</dbReference>
<feature type="domain" description="NACHT" evidence="6">
    <location>
        <begin position="195"/>
        <end position="346"/>
    </location>
</feature>
<feature type="transmembrane region" description="Helical" evidence="5">
    <location>
        <begin position="479"/>
        <end position="501"/>
    </location>
</feature>
<comment type="caution">
    <text evidence="7">The sequence shown here is derived from an EMBL/GenBank/DDBJ whole genome shotgun (WGS) entry which is preliminary data.</text>
</comment>
<dbReference type="InterPro" id="IPR015943">
    <property type="entry name" value="WD40/YVTN_repeat-like_dom_sf"/>
</dbReference>
<protein>
    <recommendedName>
        <fullName evidence="6">NACHT domain-containing protein</fullName>
    </recommendedName>
</protein>
<keyword evidence="5" id="KW-1133">Transmembrane helix</keyword>
<dbReference type="InterPro" id="IPR007111">
    <property type="entry name" value="NACHT_NTPase"/>
</dbReference>
<feature type="transmembrane region" description="Helical" evidence="5">
    <location>
        <begin position="21"/>
        <end position="41"/>
    </location>
</feature>
<name>A0A918UT29_9ACTN</name>
<dbReference type="PANTHER" id="PTHR44019">
    <property type="entry name" value="WD REPEAT-CONTAINING PROTEIN 55"/>
    <property type="match status" value="1"/>
</dbReference>
<dbReference type="Pfam" id="PF00400">
    <property type="entry name" value="WD40"/>
    <property type="match status" value="2"/>
</dbReference>
<dbReference type="SUPFAM" id="SSF52540">
    <property type="entry name" value="P-loop containing nucleoside triphosphate hydrolases"/>
    <property type="match status" value="1"/>
</dbReference>
<proteinExistence type="predicted"/>
<dbReference type="Gene3D" id="2.130.10.10">
    <property type="entry name" value="YVTN repeat-like/Quinoprotein amine dehydrogenase"/>
    <property type="match status" value="1"/>
</dbReference>
<keyword evidence="5" id="KW-0472">Membrane</keyword>
<dbReference type="EMBL" id="BMVW01000016">
    <property type="protein sequence ID" value="GGZ32278.1"/>
    <property type="molecule type" value="Genomic_DNA"/>
</dbReference>
<keyword evidence="5" id="KW-0812">Transmembrane</keyword>
<reference evidence="7" key="1">
    <citation type="journal article" date="2014" name="Int. J. Syst. Evol. Microbiol.">
        <title>Complete genome sequence of Corynebacterium casei LMG S-19264T (=DSM 44701T), isolated from a smear-ripened cheese.</title>
        <authorList>
            <consortium name="US DOE Joint Genome Institute (JGI-PGF)"/>
            <person name="Walter F."/>
            <person name="Albersmeier A."/>
            <person name="Kalinowski J."/>
            <person name="Ruckert C."/>
        </authorList>
    </citation>
    <scope>NUCLEOTIDE SEQUENCE</scope>
    <source>
        <strain evidence="7">JCM 4815</strain>
    </source>
</reference>
<evidence type="ECO:0000256" key="2">
    <source>
        <dbReference type="ARBA" id="ARBA00022737"/>
    </source>
</evidence>
<feature type="transmembrane region" description="Helical" evidence="5">
    <location>
        <begin position="708"/>
        <end position="729"/>
    </location>
</feature>
<feature type="transmembrane region" description="Helical" evidence="5">
    <location>
        <begin position="47"/>
        <end position="68"/>
    </location>
</feature>
<dbReference type="InterPro" id="IPR050505">
    <property type="entry name" value="WDR55/POC1"/>
</dbReference>
<dbReference type="Pfam" id="PF05729">
    <property type="entry name" value="NACHT"/>
    <property type="match status" value="1"/>
</dbReference>
<keyword evidence="8" id="KW-1185">Reference proteome</keyword>
<accession>A0A918UT29</accession>
<dbReference type="InterPro" id="IPR027417">
    <property type="entry name" value="P-loop_NTPase"/>
</dbReference>
<feature type="transmembrane region" description="Helical" evidence="5">
    <location>
        <begin position="557"/>
        <end position="580"/>
    </location>
</feature>
<dbReference type="PANTHER" id="PTHR44019:SF8">
    <property type="entry name" value="POC1 CENTRIOLAR PROTEIN HOMOLOG"/>
    <property type="match status" value="1"/>
</dbReference>
<evidence type="ECO:0000256" key="3">
    <source>
        <dbReference type="PROSITE-ProRule" id="PRU00221"/>
    </source>
</evidence>
<feature type="transmembrane region" description="Helical" evidence="5">
    <location>
        <begin position="641"/>
        <end position="666"/>
    </location>
</feature>
<feature type="transmembrane region" description="Helical" evidence="5">
    <location>
        <begin position="592"/>
        <end position="613"/>
    </location>
</feature>
<evidence type="ECO:0000256" key="4">
    <source>
        <dbReference type="SAM" id="MobiDB-lite"/>
    </source>
</evidence>
<evidence type="ECO:0000256" key="1">
    <source>
        <dbReference type="ARBA" id="ARBA00022574"/>
    </source>
</evidence>
<dbReference type="InterPro" id="IPR019775">
    <property type="entry name" value="WD40_repeat_CS"/>
</dbReference>
<dbReference type="PROSITE" id="PS50082">
    <property type="entry name" value="WD_REPEATS_2"/>
    <property type="match status" value="2"/>
</dbReference>
<dbReference type="PROSITE" id="PS50294">
    <property type="entry name" value="WD_REPEATS_REGION"/>
    <property type="match status" value="1"/>
</dbReference>
<gene>
    <name evidence="7" type="ORF">GCM10010365_61290</name>
</gene>
<dbReference type="PROSITE" id="PS00678">
    <property type="entry name" value="WD_REPEATS_1"/>
    <property type="match status" value="1"/>
</dbReference>